<keyword evidence="5" id="KW-0547">Nucleotide-binding</keyword>
<feature type="transmembrane region" description="Helical" evidence="9">
    <location>
        <begin position="175"/>
        <end position="195"/>
    </location>
</feature>
<keyword evidence="7 9" id="KW-1133">Transmembrane helix</keyword>
<evidence type="ECO:0000313" key="11">
    <source>
        <dbReference type="EMBL" id="KKL04551.1"/>
    </source>
</evidence>
<reference evidence="11" key="1">
    <citation type="journal article" date="2015" name="Nature">
        <title>Complex archaea that bridge the gap between prokaryotes and eukaryotes.</title>
        <authorList>
            <person name="Spang A."/>
            <person name="Saw J.H."/>
            <person name="Jorgensen S.L."/>
            <person name="Zaremba-Niedzwiedzka K."/>
            <person name="Martijn J."/>
            <person name="Lind A.E."/>
            <person name="van Eijk R."/>
            <person name="Schleper C."/>
            <person name="Guy L."/>
            <person name="Ettema T.J."/>
        </authorList>
    </citation>
    <scope>NUCLEOTIDE SEQUENCE</scope>
</reference>
<protein>
    <recommendedName>
        <fullName evidence="10">ABC transmembrane type-1 domain-containing protein</fullName>
    </recommendedName>
</protein>
<dbReference type="PANTHER" id="PTHR43394">
    <property type="entry name" value="ATP-DEPENDENT PERMEASE MDL1, MITOCHONDRIAL"/>
    <property type="match status" value="1"/>
</dbReference>
<keyword evidence="8 9" id="KW-0472">Membrane</keyword>
<comment type="caution">
    <text evidence="11">The sequence shown here is derived from an EMBL/GenBank/DDBJ whole genome shotgun (WGS) entry which is preliminary data.</text>
</comment>
<evidence type="ECO:0000256" key="8">
    <source>
        <dbReference type="ARBA" id="ARBA00023136"/>
    </source>
</evidence>
<sequence length="384" mass="41998">MRGLPQVTPGARLPAMRKIRGLAKLLRPYKGRVALALLALLAATGAGLAPPLLAKLAIDDGITPGNIGTLNLVVAAFVASALIYWGATYLQTYLVGWIGQRVLQDLRLRIFSHIQSQSVGFFARNKTGVLISRLTNDIQALDQLVTDGVVTLFSATLTLIGTVTIMLFLDARLALVIFLTLPLLVVGSIVFRLFAAVAYRRVREKIANVTAYLQETLSGVRVIRSFAQEERHLSSFDELNDEHRRANMRTVYLNAAYFPGVEMLSAIGTGVILLYGGYQVLEGNVTIGVLVAFVGYLQTFFDPIQQLSNLYSTYQQGAAALDKIFGLLDAQPEMQDHSRAPQLGTLRGEIDFENVWFSYDGHDGNGNEALRWALRDVSLSVPAG</sequence>
<evidence type="ECO:0000256" key="4">
    <source>
        <dbReference type="ARBA" id="ARBA00022692"/>
    </source>
</evidence>
<name>A0A0F9CFW1_9ZZZZ</name>
<evidence type="ECO:0000256" key="6">
    <source>
        <dbReference type="ARBA" id="ARBA00022840"/>
    </source>
</evidence>
<keyword evidence="6" id="KW-0067">ATP-binding</keyword>
<keyword evidence="4 9" id="KW-0812">Transmembrane</keyword>
<evidence type="ECO:0000256" key="9">
    <source>
        <dbReference type="SAM" id="Phobius"/>
    </source>
</evidence>
<feature type="transmembrane region" description="Helical" evidence="9">
    <location>
        <begin position="281"/>
        <end position="301"/>
    </location>
</feature>
<keyword evidence="3" id="KW-1003">Cell membrane</keyword>
<dbReference type="InterPro" id="IPR039421">
    <property type="entry name" value="Type_1_exporter"/>
</dbReference>
<organism evidence="11">
    <name type="scientific">marine sediment metagenome</name>
    <dbReference type="NCBI Taxonomy" id="412755"/>
    <lineage>
        <taxon>unclassified sequences</taxon>
        <taxon>metagenomes</taxon>
        <taxon>ecological metagenomes</taxon>
    </lineage>
</organism>
<dbReference type="CDD" id="cd18546">
    <property type="entry name" value="ABC_6TM_Rv0194_D2_like"/>
    <property type="match status" value="1"/>
</dbReference>
<dbReference type="InterPro" id="IPR036640">
    <property type="entry name" value="ABC1_TM_sf"/>
</dbReference>
<dbReference type="SUPFAM" id="SSF90123">
    <property type="entry name" value="ABC transporter transmembrane region"/>
    <property type="match status" value="1"/>
</dbReference>
<dbReference type="Pfam" id="PF00664">
    <property type="entry name" value="ABC_membrane"/>
    <property type="match status" value="1"/>
</dbReference>
<accession>A0A0F9CFW1</accession>
<dbReference type="PANTHER" id="PTHR43394:SF1">
    <property type="entry name" value="ATP-BINDING CASSETTE SUB-FAMILY B MEMBER 10, MITOCHONDRIAL"/>
    <property type="match status" value="1"/>
</dbReference>
<keyword evidence="2" id="KW-0813">Transport</keyword>
<evidence type="ECO:0000256" key="3">
    <source>
        <dbReference type="ARBA" id="ARBA00022475"/>
    </source>
</evidence>
<feature type="transmembrane region" description="Helical" evidence="9">
    <location>
        <begin position="149"/>
        <end position="169"/>
    </location>
</feature>
<dbReference type="GO" id="GO:0005524">
    <property type="term" value="F:ATP binding"/>
    <property type="evidence" value="ECO:0007669"/>
    <property type="project" value="UniProtKB-KW"/>
</dbReference>
<gene>
    <name evidence="11" type="ORF">LCGC14_2614940</name>
</gene>
<evidence type="ECO:0000256" key="1">
    <source>
        <dbReference type="ARBA" id="ARBA00004651"/>
    </source>
</evidence>
<evidence type="ECO:0000256" key="7">
    <source>
        <dbReference type="ARBA" id="ARBA00022989"/>
    </source>
</evidence>
<evidence type="ECO:0000256" key="5">
    <source>
        <dbReference type="ARBA" id="ARBA00022741"/>
    </source>
</evidence>
<dbReference type="FunFam" id="1.20.1560.10:FF:000011">
    <property type="entry name" value="Multidrug ABC transporter ATP-binding protein"/>
    <property type="match status" value="1"/>
</dbReference>
<dbReference type="Gene3D" id="1.20.1560.10">
    <property type="entry name" value="ABC transporter type 1, transmembrane domain"/>
    <property type="match status" value="1"/>
</dbReference>
<dbReference type="GO" id="GO:0005886">
    <property type="term" value="C:plasma membrane"/>
    <property type="evidence" value="ECO:0007669"/>
    <property type="project" value="UniProtKB-SubCell"/>
</dbReference>
<feature type="transmembrane region" description="Helical" evidence="9">
    <location>
        <begin position="70"/>
        <end position="99"/>
    </location>
</feature>
<feature type="non-terminal residue" evidence="11">
    <location>
        <position position="384"/>
    </location>
</feature>
<dbReference type="EMBL" id="LAZR01044479">
    <property type="protein sequence ID" value="KKL04551.1"/>
    <property type="molecule type" value="Genomic_DNA"/>
</dbReference>
<comment type="subcellular location">
    <subcellularLocation>
        <location evidence="1">Cell membrane</location>
        <topology evidence="1">Multi-pass membrane protein</topology>
    </subcellularLocation>
</comment>
<dbReference type="PROSITE" id="PS50929">
    <property type="entry name" value="ABC_TM1F"/>
    <property type="match status" value="1"/>
</dbReference>
<evidence type="ECO:0000256" key="2">
    <source>
        <dbReference type="ARBA" id="ARBA00022448"/>
    </source>
</evidence>
<feature type="domain" description="ABC transmembrane type-1" evidence="10">
    <location>
        <begin position="34"/>
        <end position="316"/>
    </location>
</feature>
<dbReference type="GO" id="GO:0015421">
    <property type="term" value="F:ABC-type oligopeptide transporter activity"/>
    <property type="evidence" value="ECO:0007669"/>
    <property type="project" value="TreeGrafter"/>
</dbReference>
<dbReference type="AlphaFoldDB" id="A0A0F9CFW1"/>
<feature type="transmembrane region" description="Helical" evidence="9">
    <location>
        <begin position="251"/>
        <end position="275"/>
    </location>
</feature>
<evidence type="ECO:0000259" key="10">
    <source>
        <dbReference type="PROSITE" id="PS50929"/>
    </source>
</evidence>
<dbReference type="InterPro" id="IPR011527">
    <property type="entry name" value="ABC1_TM_dom"/>
</dbReference>
<proteinExistence type="predicted"/>